<name>A0A433XC27_9BACL</name>
<dbReference type="AlphaFoldDB" id="A0A433XC27"/>
<feature type="transmembrane region" description="Helical" evidence="7">
    <location>
        <begin position="29"/>
        <end position="51"/>
    </location>
</feature>
<reference evidence="9 10" key="1">
    <citation type="submission" date="2018-12" db="EMBL/GenBank/DDBJ databases">
        <authorList>
            <person name="Sun L."/>
            <person name="Chen Z."/>
        </authorList>
    </citation>
    <scope>NUCLEOTIDE SEQUENCE [LARGE SCALE GENOMIC DNA]</scope>
    <source>
        <strain evidence="9 10">3-5-3</strain>
    </source>
</reference>
<feature type="transmembrane region" description="Helical" evidence="7">
    <location>
        <begin position="118"/>
        <end position="139"/>
    </location>
</feature>
<evidence type="ECO:0000313" key="10">
    <source>
        <dbReference type="Proteomes" id="UP000272464"/>
    </source>
</evidence>
<feature type="transmembrane region" description="Helical" evidence="7">
    <location>
        <begin position="63"/>
        <end position="83"/>
    </location>
</feature>
<evidence type="ECO:0000256" key="4">
    <source>
        <dbReference type="ARBA" id="ARBA00022692"/>
    </source>
</evidence>
<accession>A0A433XC27</accession>
<dbReference type="RefSeq" id="WP_127198955.1">
    <property type="nucleotide sequence ID" value="NZ_RZNX01000003.1"/>
</dbReference>
<feature type="transmembrane region" description="Helical" evidence="7">
    <location>
        <begin position="179"/>
        <end position="201"/>
    </location>
</feature>
<dbReference type="InterPro" id="IPR037185">
    <property type="entry name" value="EmrE-like"/>
</dbReference>
<evidence type="ECO:0000256" key="7">
    <source>
        <dbReference type="SAM" id="Phobius"/>
    </source>
</evidence>
<comment type="subcellular location">
    <subcellularLocation>
        <location evidence="1">Cell membrane</location>
        <topology evidence="1">Multi-pass membrane protein</topology>
    </subcellularLocation>
</comment>
<dbReference type="Proteomes" id="UP000272464">
    <property type="component" value="Unassembled WGS sequence"/>
</dbReference>
<dbReference type="PANTHER" id="PTHR32322:SF18">
    <property type="entry name" value="S-ADENOSYLMETHIONINE_S-ADENOSYLHOMOCYSTEINE TRANSPORTER"/>
    <property type="match status" value="1"/>
</dbReference>
<evidence type="ECO:0000256" key="1">
    <source>
        <dbReference type="ARBA" id="ARBA00004651"/>
    </source>
</evidence>
<evidence type="ECO:0000256" key="3">
    <source>
        <dbReference type="ARBA" id="ARBA00022475"/>
    </source>
</evidence>
<dbReference type="OrthoDB" id="9812547at2"/>
<evidence type="ECO:0000256" key="5">
    <source>
        <dbReference type="ARBA" id="ARBA00022989"/>
    </source>
</evidence>
<comment type="caution">
    <text evidence="9">The sequence shown here is derived from an EMBL/GenBank/DDBJ whole genome shotgun (WGS) entry which is preliminary data.</text>
</comment>
<dbReference type="Pfam" id="PF00892">
    <property type="entry name" value="EamA"/>
    <property type="match status" value="2"/>
</dbReference>
<dbReference type="InterPro" id="IPR050638">
    <property type="entry name" value="AA-Vitamin_Transporters"/>
</dbReference>
<evidence type="ECO:0000259" key="8">
    <source>
        <dbReference type="Pfam" id="PF00892"/>
    </source>
</evidence>
<feature type="domain" description="EamA" evidence="8">
    <location>
        <begin position="148"/>
        <end position="287"/>
    </location>
</feature>
<sequence length="303" mass="33236">MVYLAFSVMCMIFGTTFLAIKWGIDAGLTPFLGGGCRFFLAGLILFSFMVWKRRAPLSLLLRKEMMLTGLGLTFGTFASLYWAEQYVSSGIAAVLSATGPIMILLLQTTFLRQRTRLAAIFGCLIGFTGVVLLLLPGITVLISPLWMLACVTILIGEIFYAGGTLYSKHVMPRFKEVSPVALNAAQMMYGGAGLLVMSFFTEDIHLGSLLEPHAIYSLLYLIVIGSMVAHTIFYWLVSVTTPLFPSTWLYISPVIALMLGMLLYNEPVSWNTLAGVMTIITGLVLINAPALRQLFGRKVSLSK</sequence>
<evidence type="ECO:0000256" key="6">
    <source>
        <dbReference type="ARBA" id="ARBA00023136"/>
    </source>
</evidence>
<keyword evidence="3" id="KW-1003">Cell membrane</keyword>
<comment type="similarity">
    <text evidence="2">Belongs to the EamA transporter family.</text>
</comment>
<dbReference type="EMBL" id="RZNX01000003">
    <property type="protein sequence ID" value="RUT31574.1"/>
    <property type="molecule type" value="Genomic_DNA"/>
</dbReference>
<organism evidence="9 10">
    <name type="scientific">Paenibacillus zeisoli</name>
    <dbReference type="NCBI Taxonomy" id="2496267"/>
    <lineage>
        <taxon>Bacteria</taxon>
        <taxon>Bacillati</taxon>
        <taxon>Bacillota</taxon>
        <taxon>Bacilli</taxon>
        <taxon>Bacillales</taxon>
        <taxon>Paenibacillaceae</taxon>
        <taxon>Paenibacillus</taxon>
    </lineage>
</organism>
<evidence type="ECO:0000256" key="2">
    <source>
        <dbReference type="ARBA" id="ARBA00007362"/>
    </source>
</evidence>
<evidence type="ECO:0000313" key="9">
    <source>
        <dbReference type="EMBL" id="RUT31574.1"/>
    </source>
</evidence>
<feature type="transmembrane region" description="Helical" evidence="7">
    <location>
        <begin position="248"/>
        <end position="264"/>
    </location>
</feature>
<keyword evidence="4 7" id="KW-0812">Transmembrane</keyword>
<feature type="transmembrane region" description="Helical" evidence="7">
    <location>
        <begin position="213"/>
        <end position="236"/>
    </location>
</feature>
<dbReference type="InterPro" id="IPR000620">
    <property type="entry name" value="EamA_dom"/>
</dbReference>
<proteinExistence type="inferred from homology"/>
<feature type="transmembrane region" description="Helical" evidence="7">
    <location>
        <begin position="270"/>
        <end position="291"/>
    </location>
</feature>
<keyword evidence="6 7" id="KW-0472">Membrane</keyword>
<feature type="domain" description="EamA" evidence="8">
    <location>
        <begin position="3"/>
        <end position="134"/>
    </location>
</feature>
<dbReference type="SUPFAM" id="SSF103481">
    <property type="entry name" value="Multidrug resistance efflux transporter EmrE"/>
    <property type="match status" value="2"/>
</dbReference>
<dbReference type="GO" id="GO:0005886">
    <property type="term" value="C:plasma membrane"/>
    <property type="evidence" value="ECO:0007669"/>
    <property type="project" value="UniProtKB-SubCell"/>
</dbReference>
<gene>
    <name evidence="9" type="ORF">EJP77_09235</name>
</gene>
<feature type="transmembrane region" description="Helical" evidence="7">
    <location>
        <begin position="145"/>
        <end position="167"/>
    </location>
</feature>
<keyword evidence="5 7" id="KW-1133">Transmembrane helix</keyword>
<dbReference type="PANTHER" id="PTHR32322">
    <property type="entry name" value="INNER MEMBRANE TRANSPORTER"/>
    <property type="match status" value="1"/>
</dbReference>
<feature type="transmembrane region" description="Helical" evidence="7">
    <location>
        <begin position="89"/>
        <end position="106"/>
    </location>
</feature>
<protein>
    <submittedName>
        <fullName evidence="9">EamA family transporter</fullName>
    </submittedName>
</protein>
<keyword evidence="10" id="KW-1185">Reference proteome</keyword>